<dbReference type="CDD" id="cd00093">
    <property type="entry name" value="HTH_XRE"/>
    <property type="match status" value="1"/>
</dbReference>
<dbReference type="SMART" id="SM00530">
    <property type="entry name" value="HTH_XRE"/>
    <property type="match status" value="1"/>
</dbReference>
<evidence type="ECO:0000313" key="2">
    <source>
        <dbReference type="EMBL" id="KAB1228467.1"/>
    </source>
</evidence>
<dbReference type="InterPro" id="IPR001387">
    <property type="entry name" value="Cro/C1-type_HTH"/>
</dbReference>
<keyword evidence="3" id="KW-1185">Reference proteome</keyword>
<dbReference type="InterPro" id="IPR010982">
    <property type="entry name" value="Lambda_DNA-bd_dom_sf"/>
</dbReference>
<organism evidence="2 3">
    <name type="scientific">Chryseobacterium viscerum</name>
    <dbReference type="NCBI Taxonomy" id="1037377"/>
    <lineage>
        <taxon>Bacteria</taxon>
        <taxon>Pseudomonadati</taxon>
        <taxon>Bacteroidota</taxon>
        <taxon>Flavobacteriia</taxon>
        <taxon>Flavobacteriales</taxon>
        <taxon>Weeksellaceae</taxon>
        <taxon>Chryseobacterium group</taxon>
        <taxon>Chryseobacterium</taxon>
    </lineage>
</organism>
<dbReference type="Proteomes" id="UP000326384">
    <property type="component" value="Unassembled WGS sequence"/>
</dbReference>
<proteinExistence type="predicted"/>
<dbReference type="SUPFAM" id="SSF47413">
    <property type="entry name" value="lambda repressor-like DNA-binding domains"/>
    <property type="match status" value="1"/>
</dbReference>
<dbReference type="Pfam" id="PF13443">
    <property type="entry name" value="HTH_26"/>
    <property type="match status" value="1"/>
</dbReference>
<dbReference type="PROSITE" id="PS50943">
    <property type="entry name" value="HTH_CROC1"/>
    <property type="match status" value="1"/>
</dbReference>
<dbReference type="Gene3D" id="1.10.260.40">
    <property type="entry name" value="lambda repressor-like DNA-binding domains"/>
    <property type="match status" value="1"/>
</dbReference>
<comment type="caution">
    <text evidence="2">The sequence shown here is derived from an EMBL/GenBank/DDBJ whole genome shotgun (WGS) entry which is preliminary data.</text>
</comment>
<feature type="domain" description="HTH cro/C1-type" evidence="1">
    <location>
        <begin position="5"/>
        <end position="57"/>
    </location>
</feature>
<reference evidence="2 3" key="1">
    <citation type="journal article" date="2019" name="Stand. Genomic Sci.">
        <title>Draft Whole-Genome Sequence of a Novel Chryseobacterium viscerum Strain Isolated from Fresh Water at Dripping Springs, New Mexico.</title>
        <authorList>
            <person name="Kyndt J.A."/>
            <person name="Moore T.C."/>
        </authorList>
    </citation>
    <scope>NUCLEOTIDE SEQUENCE [LARGE SCALE GENOMIC DNA]</scope>
    <source>
        <strain evidence="2 3">DPS</strain>
    </source>
</reference>
<evidence type="ECO:0000259" key="1">
    <source>
        <dbReference type="PROSITE" id="PS50943"/>
    </source>
</evidence>
<dbReference type="EMBL" id="VTPV01000022">
    <property type="protein sequence ID" value="KAB1228467.1"/>
    <property type="molecule type" value="Genomic_DNA"/>
</dbReference>
<gene>
    <name evidence="2" type="ORF">F8D52_22600</name>
</gene>
<evidence type="ECO:0000313" key="3">
    <source>
        <dbReference type="Proteomes" id="UP000326384"/>
    </source>
</evidence>
<sequence>MKLRIEEVLKQKGKDLNYVAEKLGVTYNAIYLRIKGNMRVDKLQEIAGALDTEPAELIQTGEGYSHFYDDKTGEWLGIRKK</sequence>
<name>A0A5N4BJ47_9FLAO</name>
<dbReference type="RefSeq" id="WP_152291421.1">
    <property type="nucleotide sequence ID" value="NZ_VTPV01000022.1"/>
</dbReference>
<protein>
    <submittedName>
        <fullName evidence="2">Helix-turn-helix transcriptional regulator</fullName>
    </submittedName>
</protein>
<accession>A0A5N4BJ47</accession>